<gene>
    <name evidence="1" type="primary">2</name>
    <name evidence="1" type="ORF">PBI_AUXILIUM_2</name>
</gene>
<evidence type="ECO:0000313" key="2">
    <source>
        <dbReference type="Proteomes" id="UP000266910"/>
    </source>
</evidence>
<sequence length="359" mass="39730">MAADDGLGVVDFPTLGDLLDAWYEQHCTIPNAMGVRIPFRQSDWQFWCTANHYRIRETTKWDPDNPPLAQAFVYRRSLVVAPQKTGKGPWTAAITAGEAVGPSMFCGWAKAGDAYRCEDNGCSCGWEFEYEPGEPMGMRRPGPLIQLLASSEEQAGNVYGPLSTIVMDGPLTELMAIREGFIRVLDGDGGPKSNRIDVVSSSAKSRLGQPITFAIQDEVGLYTKQNKLIEVATTQRRGLAGMNGRSVATTNAWDPAENSYAQQSYESQAKDIFKFFRQPPAEWSYKNKRERRKIHAYVYSGSPWVDLDNIEAEASELMATDPAQAERFFGNRLVSGAGTWLRDGLWEGAYAGRLVAESA</sequence>
<reference evidence="1 2" key="1">
    <citation type="submission" date="2018-09" db="EMBL/GenBank/DDBJ databases">
        <authorList>
            <person name="Rimple P.A."/>
            <person name="Stoner T.H."/>
            <person name="Garlena R.A."/>
            <person name="Russell D.A."/>
            <person name="Pope W.H."/>
            <person name="Jacobs-Sera D."/>
            <person name="Hatfull G.F."/>
        </authorList>
    </citation>
    <scope>NUCLEOTIDE SEQUENCE [LARGE SCALE GENOMIC DNA]</scope>
</reference>
<organism evidence="1 2">
    <name type="scientific">Arthrobacter phage Auxilium</name>
    <dbReference type="NCBI Taxonomy" id="2419948"/>
    <lineage>
        <taxon>Viruses</taxon>
        <taxon>Duplodnaviria</taxon>
        <taxon>Heunggongvirae</taxon>
        <taxon>Uroviricota</taxon>
        <taxon>Caudoviricetes</taxon>
        <taxon>Richievirus</taxon>
        <taxon>Richievirus auxilium</taxon>
    </lineage>
</organism>
<name>A0A3G2K9W5_9CAUD</name>
<dbReference type="Gene3D" id="3.40.50.300">
    <property type="entry name" value="P-loop containing nucleotide triphosphate hydrolases"/>
    <property type="match status" value="1"/>
</dbReference>
<protein>
    <submittedName>
        <fullName evidence="1">Terminase large subunit, ATPase domain</fullName>
    </submittedName>
</protein>
<dbReference type="Proteomes" id="UP000266910">
    <property type="component" value="Genome"/>
</dbReference>
<dbReference type="GeneID" id="77931693"/>
<accession>A0A3G2K9W5</accession>
<dbReference type="EMBL" id="MH834598">
    <property type="protein sequence ID" value="AYN55782.1"/>
    <property type="molecule type" value="Genomic_DNA"/>
</dbReference>
<dbReference type="KEGG" id="vg:77931693"/>
<keyword evidence="2" id="KW-1185">Reference proteome</keyword>
<proteinExistence type="predicted"/>
<dbReference type="RefSeq" id="YP_010655821.1">
    <property type="nucleotide sequence ID" value="NC_070832.1"/>
</dbReference>
<evidence type="ECO:0000313" key="1">
    <source>
        <dbReference type="EMBL" id="AYN55782.1"/>
    </source>
</evidence>
<dbReference type="InterPro" id="IPR027417">
    <property type="entry name" value="P-loop_NTPase"/>
</dbReference>